<feature type="domain" description="TonB-dependent receptor plug" evidence="8">
    <location>
        <begin position="233"/>
        <end position="339"/>
    </location>
</feature>
<comment type="subcellular location">
    <subcellularLocation>
        <location evidence="1 7">Cell outer membrane</location>
        <topology evidence="1 7">Multi-pass membrane protein</topology>
    </subcellularLocation>
</comment>
<dbReference type="InterPro" id="IPR023997">
    <property type="entry name" value="TonB-dep_OMP_SusC/RagA_CS"/>
</dbReference>
<keyword evidence="3 7" id="KW-1134">Transmembrane beta strand</keyword>
<sequence>MKVNITIFSLLLMGGLIPPTIGQTLAYQPRPAAIETVQTAATLKLADVLLLFKEHYKADILYSDRSVQNQFLNATQIDWNQPIESNFKKILPSLGLDYKRQKNGGYLIVKKTKDSNSTASAQSGTYKPLMAEDLEKAEIIDKKISGTVTDASGEALPGVSVVIKNTQRGTVTDVNGHYSIDVPEQNAFVVFSYVGYVKQELEVGNRTVVDIKLKSDESALEEVVVIGYGAVEKNDLTGAVGSIQSKDIVRANPVQAAKALQGQVAGVNVQKTSNKAGAGYTIDIRGESSINSTNEPLVVVDGVMGANLNNLNPSDIQSMDVLKDASSTAIYGSRGANGVIIITTKKGTSGKPRVSYDAYVGQKTPNHLPALMTAQDFYKAYNDDRLMDGGVAEKFTTTELDMVNSGKSTDWLDLLTQPTLQTSHSLSVSGGSDNTTYYFSGGYLKEGGTIARTGFERYSIKGGLDSKLNDKVKVGFSSYYTYNLYKLGSNEAIRSAYRARPTGVNLYEDVINPAESSDLNYQGYAVWMGINDKQVLNPIVEGDRDNYQHENKGSSILANAYVEFEPFKGLTFRSSISTAFNSEREGDYRGTYTKSQQTTQKPRAQYDTRATGTYTWDNVLNYQLNKASHSLTVTAVQSAFKNRYETSTISVNNLAYESGWYALGTAANITGVGSNLSENALLSYMGRINYGFKNKYLLTLTGRSDGASQLSEGNKWAFFPSAAIAWRAGDETFIRDLNVFSDLKLRLSYGVVGNATVSPYSTQANISKTSYDFDGTPAYGFAPSNLANRQLKWEKSKEYNFGINMGFFNNRITTAIELYNRKTEDLILSQKIPTSTGFDEITANVGKIENKGVEINLNTVNLDLKGFKWSTNFNFSTNKNTILELYGGGIDEDKGNGLFVGEAVKVNYNYKFDGIWQTNQIDEAKVYNQVPGSVRVVDQNQDGKISSNDGIDDRVILGSSLPKWLLGVTNRFSYNNFDLSCFIYTRQGAQYRNNMLSGTMGEISSGRYNHLKLNYWTSQNPSNDYFGVVAANPYRTAIQYQDASFIRISDITLGYTLPGKALNRYGLSNLRVYAQASNPFVFHKFDGLDPEYNSSAYDDDVPSSILLFGLNLSF</sequence>
<dbReference type="PROSITE" id="PS52016">
    <property type="entry name" value="TONB_DEPENDENT_REC_3"/>
    <property type="match status" value="1"/>
</dbReference>
<gene>
    <name evidence="9" type="ORF">CLV98_11232</name>
</gene>
<name>A0A316AF96_9BACT</name>
<dbReference type="InterPro" id="IPR036942">
    <property type="entry name" value="Beta-barrel_TonB_sf"/>
</dbReference>
<accession>A0A316AF96</accession>
<evidence type="ECO:0000256" key="3">
    <source>
        <dbReference type="ARBA" id="ARBA00022452"/>
    </source>
</evidence>
<evidence type="ECO:0000259" key="8">
    <source>
        <dbReference type="Pfam" id="PF07715"/>
    </source>
</evidence>
<dbReference type="InterPro" id="IPR012910">
    <property type="entry name" value="Plug_dom"/>
</dbReference>
<evidence type="ECO:0000256" key="2">
    <source>
        <dbReference type="ARBA" id="ARBA00022448"/>
    </source>
</evidence>
<evidence type="ECO:0000313" key="10">
    <source>
        <dbReference type="Proteomes" id="UP000245880"/>
    </source>
</evidence>
<keyword evidence="10" id="KW-1185">Reference proteome</keyword>
<dbReference type="NCBIfam" id="TIGR04057">
    <property type="entry name" value="SusC_RagA_signa"/>
    <property type="match status" value="1"/>
</dbReference>
<dbReference type="RefSeq" id="WP_109676763.1">
    <property type="nucleotide sequence ID" value="NZ_QGDT01000012.1"/>
</dbReference>
<dbReference type="EMBL" id="QGDT01000012">
    <property type="protein sequence ID" value="PWJ55938.1"/>
    <property type="molecule type" value="Genomic_DNA"/>
</dbReference>
<keyword evidence="4 7" id="KW-0812">Transmembrane</keyword>
<dbReference type="NCBIfam" id="TIGR04056">
    <property type="entry name" value="OMP_RagA_SusC"/>
    <property type="match status" value="1"/>
</dbReference>
<comment type="caution">
    <text evidence="9">The sequence shown here is derived from an EMBL/GenBank/DDBJ whole genome shotgun (WGS) entry which is preliminary data.</text>
</comment>
<dbReference type="SUPFAM" id="SSF49464">
    <property type="entry name" value="Carboxypeptidase regulatory domain-like"/>
    <property type="match status" value="1"/>
</dbReference>
<dbReference type="AlphaFoldDB" id="A0A316AF96"/>
<dbReference type="InterPro" id="IPR023996">
    <property type="entry name" value="TonB-dep_OMP_SusC/RagA"/>
</dbReference>
<dbReference type="Gene3D" id="2.40.170.20">
    <property type="entry name" value="TonB-dependent receptor, beta-barrel domain"/>
    <property type="match status" value="1"/>
</dbReference>
<dbReference type="FunFam" id="2.60.40.1120:FF:000003">
    <property type="entry name" value="Outer membrane protein Omp121"/>
    <property type="match status" value="1"/>
</dbReference>
<keyword evidence="6 7" id="KW-0998">Cell outer membrane</keyword>
<comment type="similarity">
    <text evidence="7">Belongs to the TonB-dependent receptor family.</text>
</comment>
<dbReference type="Gene3D" id="2.60.40.1120">
    <property type="entry name" value="Carboxypeptidase-like, regulatory domain"/>
    <property type="match status" value="1"/>
</dbReference>
<evidence type="ECO:0000256" key="6">
    <source>
        <dbReference type="ARBA" id="ARBA00023237"/>
    </source>
</evidence>
<evidence type="ECO:0000256" key="1">
    <source>
        <dbReference type="ARBA" id="ARBA00004571"/>
    </source>
</evidence>
<keyword evidence="5 7" id="KW-0472">Membrane</keyword>
<dbReference type="InterPro" id="IPR008969">
    <property type="entry name" value="CarboxyPept-like_regulatory"/>
</dbReference>
<dbReference type="OrthoDB" id="9768177at2"/>
<keyword evidence="2 7" id="KW-0813">Transport</keyword>
<dbReference type="Proteomes" id="UP000245880">
    <property type="component" value="Unassembled WGS sequence"/>
</dbReference>
<dbReference type="GO" id="GO:0009279">
    <property type="term" value="C:cell outer membrane"/>
    <property type="evidence" value="ECO:0007669"/>
    <property type="project" value="UniProtKB-SubCell"/>
</dbReference>
<dbReference type="InterPro" id="IPR039426">
    <property type="entry name" value="TonB-dep_rcpt-like"/>
</dbReference>
<protein>
    <submittedName>
        <fullName evidence="9">TonB-linked SusC/RagA family outer membrane protein</fullName>
    </submittedName>
</protein>
<proteinExistence type="inferred from homology"/>
<dbReference type="Gene3D" id="2.170.130.10">
    <property type="entry name" value="TonB-dependent receptor, plug domain"/>
    <property type="match status" value="1"/>
</dbReference>
<evidence type="ECO:0000256" key="5">
    <source>
        <dbReference type="ARBA" id="ARBA00023136"/>
    </source>
</evidence>
<organism evidence="9 10">
    <name type="scientific">Dyadobacter jejuensis</name>
    <dbReference type="NCBI Taxonomy" id="1082580"/>
    <lineage>
        <taxon>Bacteria</taxon>
        <taxon>Pseudomonadati</taxon>
        <taxon>Bacteroidota</taxon>
        <taxon>Cytophagia</taxon>
        <taxon>Cytophagales</taxon>
        <taxon>Spirosomataceae</taxon>
        <taxon>Dyadobacter</taxon>
    </lineage>
</organism>
<dbReference type="Pfam" id="PF07715">
    <property type="entry name" value="Plug"/>
    <property type="match status" value="1"/>
</dbReference>
<dbReference type="SUPFAM" id="SSF56935">
    <property type="entry name" value="Porins"/>
    <property type="match status" value="1"/>
</dbReference>
<evidence type="ECO:0000256" key="7">
    <source>
        <dbReference type="PROSITE-ProRule" id="PRU01360"/>
    </source>
</evidence>
<reference evidence="9 10" key="1">
    <citation type="submission" date="2018-03" db="EMBL/GenBank/DDBJ databases">
        <title>Genomic Encyclopedia of Archaeal and Bacterial Type Strains, Phase II (KMG-II): from individual species to whole genera.</title>
        <authorList>
            <person name="Goeker M."/>
        </authorList>
    </citation>
    <scope>NUCLEOTIDE SEQUENCE [LARGE SCALE GENOMIC DNA]</scope>
    <source>
        <strain evidence="9 10">DSM 100346</strain>
    </source>
</reference>
<dbReference type="InterPro" id="IPR037066">
    <property type="entry name" value="Plug_dom_sf"/>
</dbReference>
<evidence type="ECO:0000256" key="4">
    <source>
        <dbReference type="ARBA" id="ARBA00022692"/>
    </source>
</evidence>
<dbReference type="Pfam" id="PF13715">
    <property type="entry name" value="CarbopepD_reg_2"/>
    <property type="match status" value="1"/>
</dbReference>
<evidence type="ECO:0000313" key="9">
    <source>
        <dbReference type="EMBL" id="PWJ55938.1"/>
    </source>
</evidence>